<reference evidence="2 3" key="1">
    <citation type="submission" date="2023-08" db="EMBL/GenBank/DDBJ databases">
        <authorList>
            <person name="Palmer J.M."/>
        </authorList>
    </citation>
    <scope>NUCLEOTIDE SEQUENCE [LARGE SCALE GENOMIC DNA]</scope>
    <source>
        <strain evidence="2 3">TWF481</strain>
    </source>
</reference>
<feature type="compositionally biased region" description="Low complexity" evidence="1">
    <location>
        <begin position="1"/>
        <end position="27"/>
    </location>
</feature>
<feature type="region of interest" description="Disordered" evidence="1">
    <location>
        <begin position="1"/>
        <end position="62"/>
    </location>
</feature>
<feature type="compositionally biased region" description="Pro residues" evidence="1">
    <location>
        <begin position="28"/>
        <end position="37"/>
    </location>
</feature>
<feature type="region of interest" description="Disordered" evidence="1">
    <location>
        <begin position="92"/>
        <end position="123"/>
    </location>
</feature>
<evidence type="ECO:0000313" key="2">
    <source>
        <dbReference type="EMBL" id="KAK6497545.1"/>
    </source>
</evidence>
<feature type="compositionally biased region" description="Low complexity" evidence="1">
    <location>
        <begin position="38"/>
        <end position="49"/>
    </location>
</feature>
<protein>
    <recommendedName>
        <fullName evidence="4">DAZ-associated protein 2</fullName>
    </recommendedName>
</protein>
<sequence length="123" mass="13521">MHVQAPPMHIQAPQMAAQAPQPMLVQPPHMPIQPPPMQAQAPPMYFQQPGPMSFPPQQFQEYPMPAAGMDQYASYGHPGQLFAENSGRKLRVKRRVWPTQRDSSGGNSPDFGASGPAGNDGFW</sequence>
<gene>
    <name evidence="2" type="ORF">TWF481_011950</name>
</gene>
<keyword evidence="3" id="KW-1185">Reference proteome</keyword>
<evidence type="ECO:0008006" key="4">
    <source>
        <dbReference type="Google" id="ProtNLM"/>
    </source>
</evidence>
<comment type="caution">
    <text evidence="2">The sequence shown here is derived from an EMBL/GenBank/DDBJ whole genome shotgun (WGS) entry which is preliminary data.</text>
</comment>
<proteinExistence type="predicted"/>
<dbReference type="EMBL" id="JAVHJL010000009">
    <property type="protein sequence ID" value="KAK6497545.1"/>
    <property type="molecule type" value="Genomic_DNA"/>
</dbReference>
<evidence type="ECO:0000256" key="1">
    <source>
        <dbReference type="SAM" id="MobiDB-lite"/>
    </source>
</evidence>
<name>A0AAV9VY12_9PEZI</name>
<accession>A0AAV9VY12</accession>
<evidence type="ECO:0000313" key="3">
    <source>
        <dbReference type="Proteomes" id="UP001370758"/>
    </source>
</evidence>
<organism evidence="2 3">
    <name type="scientific">Arthrobotrys musiformis</name>
    <dbReference type="NCBI Taxonomy" id="47236"/>
    <lineage>
        <taxon>Eukaryota</taxon>
        <taxon>Fungi</taxon>
        <taxon>Dikarya</taxon>
        <taxon>Ascomycota</taxon>
        <taxon>Pezizomycotina</taxon>
        <taxon>Orbiliomycetes</taxon>
        <taxon>Orbiliales</taxon>
        <taxon>Orbiliaceae</taxon>
        <taxon>Arthrobotrys</taxon>
    </lineage>
</organism>
<dbReference type="AlphaFoldDB" id="A0AAV9VY12"/>
<dbReference type="Proteomes" id="UP001370758">
    <property type="component" value="Unassembled WGS sequence"/>
</dbReference>